<reference evidence="12" key="1">
    <citation type="submission" date="2018-05" db="EMBL/GenBank/DDBJ databases">
        <authorList>
            <person name="Lanie J.A."/>
            <person name="Ng W.-L."/>
            <person name="Kazmierczak K.M."/>
            <person name="Andrzejewski T.M."/>
            <person name="Davidsen T.M."/>
            <person name="Wayne K.J."/>
            <person name="Tettelin H."/>
            <person name="Glass J.I."/>
            <person name="Rusch D."/>
            <person name="Podicherti R."/>
            <person name="Tsui H.-C.T."/>
            <person name="Winkler M.E."/>
        </authorList>
    </citation>
    <scope>NUCLEOTIDE SEQUENCE</scope>
    <source>
        <strain evidence="12">ZC4RG45</strain>
    </source>
</reference>
<dbReference type="InterPro" id="IPR041796">
    <property type="entry name" value="Mre11_N"/>
</dbReference>
<sequence length="394" mass="42699">MRLLHTSDWHLGRTFHGADLLADQQAVLAHLADVVRSERVDVVLVSGDVYDRAVPSAETVQVATRGLARIREAGAQIVVTSGNHDSAMRLGAFADFLAAGGLHLRTSIDTIDDPVVLSDEHGQVAIYGIPYLEPEPARQAMGIEAKGHTGVLTEAMRRVNADRERRGSRSVVMAHAFVTGGTGSDSERSIAVGGVEQVGGAVFDGPDYVALGHLHGPQTLTERMRYSGSLLPYSFSEAAHRKSAWLVDLGPGGLERVQRLELPVPRALATITGELEQILADPAHEDVRDCYLAVTLTDRVRPLDAMRRLRERFPYAVYLDWQPQGGGASHALRYAEAVRGRKDAEIVERFLADCRGAGPRPSERALLERALRASHPEREGRREEGAPVSAGVGS</sequence>
<dbReference type="EMBL" id="QGUI02000256">
    <property type="protein sequence ID" value="MFO7193693.1"/>
    <property type="molecule type" value="Genomic_DNA"/>
</dbReference>
<evidence type="ECO:0000259" key="10">
    <source>
        <dbReference type="Pfam" id="PF12320"/>
    </source>
</evidence>
<organism evidence="12">
    <name type="scientific">Thermocrispum agreste</name>
    <dbReference type="NCBI Taxonomy" id="37925"/>
    <lineage>
        <taxon>Bacteria</taxon>
        <taxon>Bacillati</taxon>
        <taxon>Actinomycetota</taxon>
        <taxon>Actinomycetes</taxon>
        <taxon>Pseudonocardiales</taxon>
        <taxon>Pseudonocardiaceae</taxon>
        <taxon>Thermocrispum</taxon>
    </lineage>
</organism>
<dbReference type="Pfam" id="PF12320">
    <property type="entry name" value="SbcD_C"/>
    <property type="match status" value="1"/>
</dbReference>
<dbReference type="EMBL" id="QGUI01000147">
    <property type="protein sequence ID" value="PZM99621.1"/>
    <property type="molecule type" value="Genomic_DNA"/>
</dbReference>
<dbReference type="NCBIfam" id="TIGR00619">
    <property type="entry name" value="sbcd"/>
    <property type="match status" value="1"/>
</dbReference>
<feature type="domain" description="Calcineurin-like phosphoesterase" evidence="9">
    <location>
        <begin position="1"/>
        <end position="216"/>
    </location>
</feature>
<evidence type="ECO:0000256" key="7">
    <source>
        <dbReference type="RuleBase" id="RU363069"/>
    </source>
</evidence>
<dbReference type="Gene3D" id="3.60.21.10">
    <property type="match status" value="1"/>
</dbReference>
<evidence type="ECO:0000313" key="13">
    <source>
        <dbReference type="Proteomes" id="UP000249324"/>
    </source>
</evidence>
<dbReference type="Proteomes" id="UP000249324">
    <property type="component" value="Unassembled WGS sequence"/>
</dbReference>
<dbReference type="InterPro" id="IPR050535">
    <property type="entry name" value="DNA_Repair-Maintenance_Comp"/>
</dbReference>
<keyword evidence="6 7" id="KW-0269">Exonuclease</keyword>
<dbReference type="PANTHER" id="PTHR30337:SF0">
    <property type="entry name" value="NUCLEASE SBCCD SUBUNIT D"/>
    <property type="match status" value="1"/>
</dbReference>
<feature type="region of interest" description="Disordered" evidence="8">
    <location>
        <begin position="371"/>
        <end position="394"/>
    </location>
</feature>
<evidence type="ECO:0000256" key="2">
    <source>
        <dbReference type="ARBA" id="ARBA00011322"/>
    </source>
</evidence>
<keyword evidence="5 7" id="KW-0378">Hydrolase</keyword>
<comment type="function">
    <text evidence="7">SbcCD cleaves DNA hairpin structures. These structures can inhibit DNA replication and are intermediates in certain DNA recombination reactions. The complex acts as a 3'-&gt;5' double strand exonuclease that can open hairpins. It also has a 5' single-strand endonuclease activity.</text>
</comment>
<dbReference type="InterPro" id="IPR029052">
    <property type="entry name" value="Metallo-depent_PP-like"/>
</dbReference>
<reference evidence="11 13" key="3">
    <citation type="journal article" date="2021" name="BMC Genomics">
        <title>Genome-resolved metagenome and metatranscriptome analyses of thermophilic composting reveal key bacterial players and their metabolic interactions.</title>
        <authorList>
            <person name="Braga L.P.P."/>
            <person name="Pereira R.V."/>
            <person name="Martins L.F."/>
            <person name="Moura L.M.S."/>
            <person name="Sanchez F.B."/>
            <person name="Patane J.S.L."/>
            <person name="da Silva A.M."/>
            <person name="Setubal J.C."/>
        </authorList>
    </citation>
    <scope>NUCLEOTIDE SEQUENCE [LARGE SCALE GENOMIC DNA]</scope>
    <source>
        <strain evidence="11">ZC4RG45</strain>
    </source>
</reference>
<evidence type="ECO:0000256" key="3">
    <source>
        <dbReference type="ARBA" id="ARBA00013365"/>
    </source>
</evidence>
<reference evidence="11" key="2">
    <citation type="submission" date="2018-05" db="EMBL/GenBank/DDBJ databases">
        <authorList>
            <person name="Moura L."/>
            <person name="Setubal J.C."/>
        </authorList>
    </citation>
    <scope>NUCLEOTIDE SEQUENCE</scope>
    <source>
        <strain evidence="11">ZC4RG45</strain>
    </source>
</reference>
<dbReference type="Pfam" id="PF00149">
    <property type="entry name" value="Metallophos"/>
    <property type="match status" value="1"/>
</dbReference>
<reference evidence="11" key="4">
    <citation type="submission" date="2023-08" db="EMBL/GenBank/DDBJ databases">
        <authorList>
            <person name="Guima S.E.S."/>
            <person name="Martins L.F."/>
            <person name="Silva A.M."/>
            <person name="Setubal J.C."/>
        </authorList>
    </citation>
    <scope>NUCLEOTIDE SEQUENCE</scope>
    <source>
        <strain evidence="11">ZC4RG45</strain>
    </source>
</reference>
<dbReference type="SUPFAM" id="SSF56300">
    <property type="entry name" value="Metallo-dependent phosphatases"/>
    <property type="match status" value="1"/>
</dbReference>
<evidence type="ECO:0000259" key="9">
    <source>
        <dbReference type="Pfam" id="PF00149"/>
    </source>
</evidence>
<dbReference type="InterPro" id="IPR004593">
    <property type="entry name" value="SbcD"/>
</dbReference>
<evidence type="ECO:0000256" key="4">
    <source>
        <dbReference type="ARBA" id="ARBA00022722"/>
    </source>
</evidence>
<keyword evidence="4 7" id="KW-0540">Nuclease</keyword>
<evidence type="ECO:0000256" key="8">
    <source>
        <dbReference type="SAM" id="MobiDB-lite"/>
    </source>
</evidence>
<feature type="domain" description="Nuclease SbcCD subunit D C-terminal" evidence="10">
    <location>
        <begin position="265"/>
        <end position="353"/>
    </location>
</feature>
<dbReference type="STRING" id="1111738.GCA_000427905_00138"/>
<dbReference type="GO" id="GO:0006310">
    <property type="term" value="P:DNA recombination"/>
    <property type="evidence" value="ECO:0007669"/>
    <property type="project" value="UniProtKB-KW"/>
</dbReference>
<dbReference type="GO" id="GO:0008408">
    <property type="term" value="F:3'-5' exonuclease activity"/>
    <property type="evidence" value="ECO:0007669"/>
    <property type="project" value="InterPro"/>
</dbReference>
<comment type="similarity">
    <text evidence="1 7">Belongs to the SbcD family.</text>
</comment>
<accession>A0A2W4JMC0</accession>
<dbReference type="InterPro" id="IPR026843">
    <property type="entry name" value="SbcD_C"/>
</dbReference>
<keyword evidence="7" id="KW-0233">DNA recombination</keyword>
<evidence type="ECO:0000256" key="1">
    <source>
        <dbReference type="ARBA" id="ARBA00010555"/>
    </source>
</evidence>
<dbReference type="CDD" id="cd00840">
    <property type="entry name" value="MPP_Mre11_N"/>
    <property type="match status" value="1"/>
</dbReference>
<protein>
    <recommendedName>
        <fullName evidence="3 7">Nuclease SbcCD subunit D</fullName>
    </recommendedName>
</protein>
<evidence type="ECO:0000313" key="12">
    <source>
        <dbReference type="EMBL" id="PZM99621.1"/>
    </source>
</evidence>
<comment type="subunit">
    <text evidence="2 7">Heterodimer of SbcC and SbcD.</text>
</comment>
<evidence type="ECO:0000313" key="11">
    <source>
        <dbReference type="EMBL" id="MFO7193693.1"/>
    </source>
</evidence>
<feature type="compositionally biased region" description="Basic and acidic residues" evidence="8">
    <location>
        <begin position="371"/>
        <end position="385"/>
    </location>
</feature>
<proteinExistence type="inferred from homology"/>
<dbReference type="PANTHER" id="PTHR30337">
    <property type="entry name" value="COMPONENT OF ATP-DEPENDENT DSDNA EXONUCLEASE"/>
    <property type="match status" value="1"/>
</dbReference>
<name>A0A2W4JMC0_9PSEU</name>
<evidence type="ECO:0000256" key="6">
    <source>
        <dbReference type="ARBA" id="ARBA00022839"/>
    </source>
</evidence>
<comment type="caution">
    <text evidence="12">The sequence shown here is derived from an EMBL/GenBank/DDBJ whole genome shotgun (WGS) entry which is preliminary data.</text>
</comment>
<evidence type="ECO:0000256" key="5">
    <source>
        <dbReference type="ARBA" id="ARBA00022801"/>
    </source>
</evidence>
<keyword evidence="7" id="KW-0235">DNA replication</keyword>
<dbReference type="InterPro" id="IPR004843">
    <property type="entry name" value="Calcineurin-like_PHP"/>
</dbReference>
<dbReference type="GO" id="GO:0006260">
    <property type="term" value="P:DNA replication"/>
    <property type="evidence" value="ECO:0007669"/>
    <property type="project" value="UniProtKB-KW"/>
</dbReference>
<dbReference type="GO" id="GO:0004519">
    <property type="term" value="F:endonuclease activity"/>
    <property type="evidence" value="ECO:0007669"/>
    <property type="project" value="UniProtKB-KW"/>
</dbReference>
<dbReference type="AlphaFoldDB" id="A0A2W4JMC0"/>
<gene>
    <name evidence="7" type="primary">sbcD</name>
    <name evidence="11" type="ORF">DIU77_015735</name>
    <name evidence="12" type="ORF">DIU77_05400</name>
</gene>
<keyword evidence="7" id="KW-0255">Endonuclease</keyword>